<gene>
    <name evidence="2" type="ORF">BPOR_0198g00160</name>
</gene>
<evidence type="ECO:0000313" key="2">
    <source>
        <dbReference type="EMBL" id="TGO87880.1"/>
    </source>
</evidence>
<reference evidence="2 3" key="1">
    <citation type="submission" date="2017-12" db="EMBL/GenBank/DDBJ databases">
        <title>Comparative genomics of Botrytis spp.</title>
        <authorList>
            <person name="Valero-Jimenez C.A."/>
            <person name="Tapia P."/>
            <person name="Veloso J."/>
            <person name="Silva-Moreno E."/>
            <person name="Staats M."/>
            <person name="Valdes J.H."/>
            <person name="Van Kan J.A.L."/>
        </authorList>
    </citation>
    <scope>NUCLEOTIDE SEQUENCE [LARGE SCALE GENOMIC DNA]</scope>
    <source>
        <strain evidence="2 3">MUCL3349</strain>
    </source>
</reference>
<sequence>MSANFPFQNLQNLPPQPQQCTAYWSKYRCGHPDVPYTPYLLGPVFPSGALRPERSKITIVLIAKIERARDALIGEGNTESNIGTQRKDDEHEIEVEVRE</sequence>
<dbReference type="EMBL" id="PQXO01000198">
    <property type="protein sequence ID" value="TGO87880.1"/>
    <property type="molecule type" value="Genomic_DNA"/>
</dbReference>
<dbReference type="AlphaFoldDB" id="A0A4Z1KTP0"/>
<proteinExistence type="predicted"/>
<feature type="region of interest" description="Disordered" evidence="1">
    <location>
        <begin position="76"/>
        <end position="99"/>
    </location>
</feature>
<dbReference type="Proteomes" id="UP000297280">
    <property type="component" value="Unassembled WGS sequence"/>
</dbReference>
<keyword evidence="3" id="KW-1185">Reference proteome</keyword>
<name>A0A4Z1KTP0_9HELO</name>
<evidence type="ECO:0000313" key="3">
    <source>
        <dbReference type="Proteomes" id="UP000297280"/>
    </source>
</evidence>
<protein>
    <submittedName>
        <fullName evidence="2">Uncharacterized protein</fullName>
    </submittedName>
</protein>
<accession>A0A4Z1KTP0</accession>
<organism evidence="2 3">
    <name type="scientific">Botrytis porri</name>
    <dbReference type="NCBI Taxonomy" id="87229"/>
    <lineage>
        <taxon>Eukaryota</taxon>
        <taxon>Fungi</taxon>
        <taxon>Dikarya</taxon>
        <taxon>Ascomycota</taxon>
        <taxon>Pezizomycotina</taxon>
        <taxon>Leotiomycetes</taxon>
        <taxon>Helotiales</taxon>
        <taxon>Sclerotiniaceae</taxon>
        <taxon>Botrytis</taxon>
    </lineage>
</organism>
<evidence type="ECO:0000256" key="1">
    <source>
        <dbReference type="SAM" id="MobiDB-lite"/>
    </source>
</evidence>
<feature type="compositionally biased region" description="Basic and acidic residues" evidence="1">
    <location>
        <begin position="85"/>
        <end position="99"/>
    </location>
</feature>
<comment type="caution">
    <text evidence="2">The sequence shown here is derived from an EMBL/GenBank/DDBJ whole genome shotgun (WGS) entry which is preliminary data.</text>
</comment>